<dbReference type="Proteomes" id="UP000243719">
    <property type="component" value="Unassembled WGS sequence"/>
</dbReference>
<dbReference type="PROSITE" id="PS51257">
    <property type="entry name" value="PROKAR_LIPOPROTEIN"/>
    <property type="match status" value="1"/>
</dbReference>
<dbReference type="STRING" id="1770053.SAMN05216551_107130"/>
<protein>
    <recommendedName>
        <fullName evidence="3">Lipoprotein</fullName>
    </recommendedName>
</protein>
<organism evidence="1 2">
    <name type="scientific">Chitinasiproducens palmae</name>
    <dbReference type="NCBI Taxonomy" id="1770053"/>
    <lineage>
        <taxon>Bacteria</taxon>
        <taxon>Pseudomonadati</taxon>
        <taxon>Pseudomonadota</taxon>
        <taxon>Betaproteobacteria</taxon>
        <taxon>Burkholderiales</taxon>
        <taxon>Burkholderiaceae</taxon>
        <taxon>Chitinasiproducens</taxon>
    </lineage>
</organism>
<proteinExistence type="predicted"/>
<dbReference type="EMBL" id="FNLO01000007">
    <property type="protein sequence ID" value="SDV49177.1"/>
    <property type="molecule type" value="Genomic_DNA"/>
</dbReference>
<evidence type="ECO:0000313" key="2">
    <source>
        <dbReference type="Proteomes" id="UP000243719"/>
    </source>
</evidence>
<sequence length="72" mass="7999">MMRLVALSLCVALAACGTPRPRYAPRLPCPDLPELSANPTRAELEEHDLTVVRMYGKCRAARRVNPRVEAKP</sequence>
<keyword evidence="2" id="KW-1185">Reference proteome</keyword>
<evidence type="ECO:0000313" key="1">
    <source>
        <dbReference type="EMBL" id="SDV49177.1"/>
    </source>
</evidence>
<name>A0A1H2PQR8_9BURK</name>
<evidence type="ECO:0008006" key="3">
    <source>
        <dbReference type="Google" id="ProtNLM"/>
    </source>
</evidence>
<gene>
    <name evidence="1" type="ORF">SAMN05216551_107130</name>
</gene>
<dbReference type="AlphaFoldDB" id="A0A1H2PQR8"/>
<accession>A0A1H2PQR8</accession>
<reference evidence="2" key="1">
    <citation type="submission" date="2016-09" db="EMBL/GenBank/DDBJ databases">
        <authorList>
            <person name="Varghese N."/>
            <person name="Submissions S."/>
        </authorList>
    </citation>
    <scope>NUCLEOTIDE SEQUENCE [LARGE SCALE GENOMIC DNA]</scope>
    <source>
        <strain evidence="2">JS23</strain>
    </source>
</reference>